<proteinExistence type="predicted"/>
<protein>
    <submittedName>
        <fullName evidence="1">PAS domain-containing protein</fullName>
    </submittedName>
</protein>
<dbReference type="AlphaFoldDB" id="A0A1G7AYS4"/>
<dbReference type="InterPro" id="IPR009922">
    <property type="entry name" value="DUF1457"/>
</dbReference>
<dbReference type="EMBL" id="FNAK01000005">
    <property type="protein sequence ID" value="SDE19737.1"/>
    <property type="molecule type" value="Genomic_DNA"/>
</dbReference>
<accession>A0A1G7AYS4</accession>
<name>A0A1G7AYS4_9PROT</name>
<keyword evidence="2" id="KW-1185">Reference proteome</keyword>
<sequence length="182" mass="19879">MSAGISILKDLVSSGSGGSSTGAHPKGVLSEDGGEAMIRQAELAALYQFWVDKKSSLGKIPCRADFSPLELTRLLPHIALVDVDHASGTPEFTFRLCGTQIAEDSGVDLTGKTWSHFPNSEQVIKRAIKLTENLQPYYATNIQAKWAPKNFHHYSVLALPLSKDGEQVDMILYGVMFHPYTS</sequence>
<dbReference type="Pfam" id="PF07310">
    <property type="entry name" value="PAS_5"/>
    <property type="match status" value="1"/>
</dbReference>
<dbReference type="Proteomes" id="UP000183685">
    <property type="component" value="Unassembled WGS sequence"/>
</dbReference>
<organism evidence="1 2">
    <name type="scientific">Kordiimonas lacus</name>
    <dbReference type="NCBI Taxonomy" id="637679"/>
    <lineage>
        <taxon>Bacteria</taxon>
        <taxon>Pseudomonadati</taxon>
        <taxon>Pseudomonadota</taxon>
        <taxon>Alphaproteobacteria</taxon>
        <taxon>Kordiimonadales</taxon>
        <taxon>Kordiimonadaceae</taxon>
        <taxon>Kordiimonas</taxon>
    </lineage>
</organism>
<gene>
    <name evidence="1" type="ORF">SAMN04488071_2269</name>
</gene>
<dbReference type="OrthoDB" id="8480244at2"/>
<dbReference type="STRING" id="637679.GCA_001550055_03434"/>
<evidence type="ECO:0000313" key="1">
    <source>
        <dbReference type="EMBL" id="SDE19737.1"/>
    </source>
</evidence>
<reference evidence="1 2" key="1">
    <citation type="submission" date="2016-10" db="EMBL/GenBank/DDBJ databases">
        <authorList>
            <person name="de Groot N.N."/>
        </authorList>
    </citation>
    <scope>NUCLEOTIDE SEQUENCE [LARGE SCALE GENOMIC DNA]</scope>
    <source>
        <strain evidence="1 2">CGMCC 1.9109</strain>
    </source>
</reference>
<evidence type="ECO:0000313" key="2">
    <source>
        <dbReference type="Proteomes" id="UP000183685"/>
    </source>
</evidence>
<dbReference type="RefSeq" id="WP_068307260.1">
    <property type="nucleotide sequence ID" value="NZ_FNAK01000005.1"/>
</dbReference>